<evidence type="ECO:0000313" key="2">
    <source>
        <dbReference type="Proteomes" id="UP001164929"/>
    </source>
</evidence>
<accession>A0AAD6Q9X3</accession>
<dbReference type="EMBL" id="JAQIZT010000009">
    <property type="protein sequence ID" value="KAJ6984669.1"/>
    <property type="molecule type" value="Genomic_DNA"/>
</dbReference>
<reference evidence="1" key="1">
    <citation type="journal article" date="2023" name="Mol. Ecol. Resour.">
        <title>Chromosome-level genome assembly of a triploid poplar Populus alba 'Berolinensis'.</title>
        <authorList>
            <person name="Chen S."/>
            <person name="Yu Y."/>
            <person name="Wang X."/>
            <person name="Wang S."/>
            <person name="Zhang T."/>
            <person name="Zhou Y."/>
            <person name="He R."/>
            <person name="Meng N."/>
            <person name="Wang Y."/>
            <person name="Liu W."/>
            <person name="Liu Z."/>
            <person name="Liu J."/>
            <person name="Guo Q."/>
            <person name="Huang H."/>
            <person name="Sederoff R.R."/>
            <person name="Wang G."/>
            <person name="Qu G."/>
            <person name="Chen S."/>
        </authorList>
    </citation>
    <scope>NUCLEOTIDE SEQUENCE</scope>
    <source>
        <strain evidence="1">SC-2020</strain>
    </source>
</reference>
<evidence type="ECO:0000313" key="1">
    <source>
        <dbReference type="EMBL" id="KAJ6984669.1"/>
    </source>
</evidence>
<gene>
    <name evidence="1" type="ORF">NC653_022844</name>
</gene>
<name>A0AAD6Q9X3_9ROSI</name>
<comment type="caution">
    <text evidence="1">The sequence shown here is derived from an EMBL/GenBank/DDBJ whole genome shotgun (WGS) entry which is preliminary data.</text>
</comment>
<keyword evidence="2" id="KW-1185">Reference proteome</keyword>
<proteinExistence type="predicted"/>
<sequence length="205" mass="23733">MIVVIQRNLFLKEECRVQMLVAFKVPPTGGLEKTDWFSFTSKQDSAGSPFVEFETTKSQRIYFHRIKSENGIQYEVKILLIGKVVPKKFQRLPNLIHQWIFPPYQETLSDARNSRETSVASEESFTLDNQHQSTDSQPAVLNDAIDERSGCCNTAKWIMKRIRNTEKLKSKTLNTALIKILELKIIWKSLFLGLKLKALNLQMRK</sequence>
<protein>
    <submittedName>
        <fullName evidence="1">Uncharacterized protein</fullName>
    </submittedName>
</protein>
<dbReference type="Proteomes" id="UP001164929">
    <property type="component" value="Chromosome 9"/>
</dbReference>
<organism evidence="1 2">
    <name type="scientific">Populus alba x Populus x berolinensis</name>
    <dbReference type="NCBI Taxonomy" id="444605"/>
    <lineage>
        <taxon>Eukaryota</taxon>
        <taxon>Viridiplantae</taxon>
        <taxon>Streptophyta</taxon>
        <taxon>Embryophyta</taxon>
        <taxon>Tracheophyta</taxon>
        <taxon>Spermatophyta</taxon>
        <taxon>Magnoliopsida</taxon>
        <taxon>eudicotyledons</taxon>
        <taxon>Gunneridae</taxon>
        <taxon>Pentapetalae</taxon>
        <taxon>rosids</taxon>
        <taxon>fabids</taxon>
        <taxon>Malpighiales</taxon>
        <taxon>Salicaceae</taxon>
        <taxon>Saliceae</taxon>
        <taxon>Populus</taxon>
    </lineage>
</organism>
<dbReference type="AlphaFoldDB" id="A0AAD6Q9X3"/>